<proteinExistence type="predicted"/>
<evidence type="ECO:0000313" key="1">
    <source>
        <dbReference type="EMBL" id="NBC69987.1"/>
    </source>
</evidence>
<sequence length="103" mass="11122">MKIVYKPTAGAFSLSRDSLLALEIYGGPEGAEAIAFCSDLGNRTNAELISFIEERRKIDPGFEVSLAIAKVEDNGVYIIDGSEGYEKIKVACRVKNGIVTGYS</sequence>
<comment type="caution">
    <text evidence="1">The sequence shown here is derived from an EMBL/GenBank/DDBJ whole genome shotgun (WGS) entry which is preliminary data.</text>
</comment>
<name>A0A7X4YPA4_9BACL</name>
<dbReference type="AlphaFoldDB" id="A0A7X4YPA4"/>
<reference evidence="1 2" key="1">
    <citation type="submission" date="2020-01" db="EMBL/GenBank/DDBJ databases">
        <title>Paenibacillus soybeanensis sp. nov. isolated from the nodules of soybean (Glycine max(L.) Merr).</title>
        <authorList>
            <person name="Wang H."/>
        </authorList>
    </citation>
    <scope>NUCLEOTIDE SEQUENCE [LARGE SCALE GENOMIC DNA]</scope>
    <source>
        <strain evidence="1 2">DSM 23054</strain>
    </source>
</reference>
<dbReference type="Proteomes" id="UP000558113">
    <property type="component" value="Unassembled WGS sequence"/>
</dbReference>
<protein>
    <submittedName>
        <fullName evidence="1">Uncharacterized protein</fullName>
    </submittedName>
</protein>
<dbReference type="RefSeq" id="WP_161698469.1">
    <property type="nucleotide sequence ID" value="NZ_JAAAMU010000006.1"/>
</dbReference>
<organism evidence="1 2">
    <name type="scientific">Paenibacillus sacheonensis</name>
    <dbReference type="NCBI Taxonomy" id="742054"/>
    <lineage>
        <taxon>Bacteria</taxon>
        <taxon>Bacillati</taxon>
        <taxon>Bacillota</taxon>
        <taxon>Bacilli</taxon>
        <taxon>Bacillales</taxon>
        <taxon>Paenibacillaceae</taxon>
        <taxon>Paenibacillus</taxon>
    </lineage>
</organism>
<gene>
    <name evidence="1" type="ORF">GT003_13400</name>
</gene>
<keyword evidence="2" id="KW-1185">Reference proteome</keyword>
<evidence type="ECO:0000313" key="2">
    <source>
        <dbReference type="Proteomes" id="UP000558113"/>
    </source>
</evidence>
<dbReference type="EMBL" id="JAAAMU010000006">
    <property type="protein sequence ID" value="NBC69987.1"/>
    <property type="molecule type" value="Genomic_DNA"/>
</dbReference>
<accession>A0A7X4YPA4</accession>